<accession>A0AAV4RBA2</accession>
<name>A0AAV4RBA2_CAEEX</name>
<keyword evidence="2" id="KW-1185">Reference proteome</keyword>
<dbReference type="Proteomes" id="UP001054945">
    <property type="component" value="Unassembled WGS sequence"/>
</dbReference>
<proteinExistence type="predicted"/>
<reference evidence="1 2" key="1">
    <citation type="submission" date="2021-06" db="EMBL/GenBank/DDBJ databases">
        <title>Caerostris extrusa draft genome.</title>
        <authorList>
            <person name="Kono N."/>
            <person name="Arakawa K."/>
        </authorList>
    </citation>
    <scope>NUCLEOTIDE SEQUENCE [LARGE SCALE GENOMIC DNA]</scope>
</reference>
<protein>
    <submittedName>
        <fullName evidence="1">Uncharacterized protein</fullName>
    </submittedName>
</protein>
<evidence type="ECO:0000313" key="2">
    <source>
        <dbReference type="Proteomes" id="UP001054945"/>
    </source>
</evidence>
<organism evidence="1 2">
    <name type="scientific">Caerostris extrusa</name>
    <name type="common">Bark spider</name>
    <name type="synonym">Caerostris bankana</name>
    <dbReference type="NCBI Taxonomy" id="172846"/>
    <lineage>
        <taxon>Eukaryota</taxon>
        <taxon>Metazoa</taxon>
        <taxon>Ecdysozoa</taxon>
        <taxon>Arthropoda</taxon>
        <taxon>Chelicerata</taxon>
        <taxon>Arachnida</taxon>
        <taxon>Araneae</taxon>
        <taxon>Araneomorphae</taxon>
        <taxon>Entelegynae</taxon>
        <taxon>Araneoidea</taxon>
        <taxon>Araneidae</taxon>
        <taxon>Caerostris</taxon>
    </lineage>
</organism>
<sequence length="92" mass="10253">MPLGIFLRVFSRTKGFQTFTNRVGGALVVGGDNRRSKYRRIEAEMKNAASGPTPVRGFPIVEFVFLPFFPLCTISLHSARKDGTQTSFADRI</sequence>
<dbReference type="AlphaFoldDB" id="A0AAV4RBA2"/>
<dbReference type="EMBL" id="BPLR01007504">
    <property type="protein sequence ID" value="GIY17358.1"/>
    <property type="molecule type" value="Genomic_DNA"/>
</dbReference>
<evidence type="ECO:0000313" key="1">
    <source>
        <dbReference type="EMBL" id="GIY17358.1"/>
    </source>
</evidence>
<comment type="caution">
    <text evidence="1">The sequence shown here is derived from an EMBL/GenBank/DDBJ whole genome shotgun (WGS) entry which is preliminary data.</text>
</comment>
<gene>
    <name evidence="1" type="ORF">CEXT_417621</name>
</gene>